<reference evidence="3 4" key="1">
    <citation type="submission" date="2018-06" db="EMBL/GenBank/DDBJ databases">
        <title>Comparative genomics reveals the genomic features of Rhizophagus irregularis, R. cerebriforme, R. diaphanum and Gigaspora rosea, and their symbiotic lifestyle signature.</title>
        <authorList>
            <person name="Morin E."/>
            <person name="San Clemente H."/>
            <person name="Chen E.C.H."/>
            <person name="De La Providencia I."/>
            <person name="Hainaut M."/>
            <person name="Kuo A."/>
            <person name="Kohler A."/>
            <person name="Murat C."/>
            <person name="Tang N."/>
            <person name="Roy S."/>
            <person name="Loubradou J."/>
            <person name="Henrissat B."/>
            <person name="Grigoriev I.V."/>
            <person name="Corradi N."/>
            <person name="Roux C."/>
            <person name="Martin F.M."/>
        </authorList>
    </citation>
    <scope>NUCLEOTIDE SEQUENCE [LARGE SCALE GENOMIC DNA]</scope>
    <source>
        <strain evidence="3 4">DAOM 194757</strain>
    </source>
</reference>
<dbReference type="EMBL" id="QKWP01000812">
    <property type="protein sequence ID" value="RIB14625.1"/>
    <property type="molecule type" value="Genomic_DNA"/>
</dbReference>
<organism evidence="3 4">
    <name type="scientific">Gigaspora rosea</name>
    <dbReference type="NCBI Taxonomy" id="44941"/>
    <lineage>
        <taxon>Eukaryota</taxon>
        <taxon>Fungi</taxon>
        <taxon>Fungi incertae sedis</taxon>
        <taxon>Mucoromycota</taxon>
        <taxon>Glomeromycotina</taxon>
        <taxon>Glomeromycetes</taxon>
        <taxon>Diversisporales</taxon>
        <taxon>Gigasporaceae</taxon>
        <taxon>Gigaspora</taxon>
    </lineage>
</organism>
<keyword evidence="2" id="KW-0732">Signal</keyword>
<feature type="transmembrane region" description="Helical" evidence="1">
    <location>
        <begin position="67"/>
        <end position="89"/>
    </location>
</feature>
<gene>
    <name evidence="3" type="ORF">C2G38_2095347</name>
</gene>
<evidence type="ECO:0000313" key="3">
    <source>
        <dbReference type="EMBL" id="RIB14625.1"/>
    </source>
</evidence>
<evidence type="ECO:0000313" key="4">
    <source>
        <dbReference type="Proteomes" id="UP000266673"/>
    </source>
</evidence>
<keyword evidence="1" id="KW-1133">Transmembrane helix</keyword>
<feature type="chain" id="PRO_5017439357" evidence="2">
    <location>
        <begin position="19"/>
        <end position="91"/>
    </location>
</feature>
<dbReference type="AlphaFoldDB" id="A0A397UWW6"/>
<evidence type="ECO:0000256" key="1">
    <source>
        <dbReference type="SAM" id="Phobius"/>
    </source>
</evidence>
<feature type="signal peptide" evidence="2">
    <location>
        <begin position="1"/>
        <end position="18"/>
    </location>
</feature>
<comment type="caution">
    <text evidence="3">The sequence shown here is derived from an EMBL/GenBank/DDBJ whole genome shotgun (WGS) entry which is preliminary data.</text>
</comment>
<keyword evidence="4" id="KW-1185">Reference proteome</keyword>
<sequence length="91" mass="10774">MTMYLFFLRALFLWVVFSAGDYSCRLLFLQVIISIGSSSFGWLFLCKTKKFKNYKLDQLCANANIGRFYVSSQLSKFYFIFFVFTNLFFSL</sequence>
<dbReference type="Proteomes" id="UP000266673">
    <property type="component" value="Unassembled WGS sequence"/>
</dbReference>
<keyword evidence="1" id="KW-0812">Transmembrane</keyword>
<name>A0A397UWW6_9GLOM</name>
<feature type="transmembrane region" description="Helical" evidence="1">
    <location>
        <begin position="28"/>
        <end position="46"/>
    </location>
</feature>
<accession>A0A397UWW6</accession>
<proteinExistence type="predicted"/>
<evidence type="ECO:0000256" key="2">
    <source>
        <dbReference type="SAM" id="SignalP"/>
    </source>
</evidence>
<keyword evidence="1" id="KW-0472">Membrane</keyword>
<protein>
    <submittedName>
        <fullName evidence="3">Uncharacterized protein</fullName>
    </submittedName>
</protein>